<dbReference type="CDD" id="cd06060">
    <property type="entry name" value="misato"/>
    <property type="match status" value="1"/>
</dbReference>
<evidence type="ECO:0000313" key="6">
    <source>
        <dbReference type="EMBL" id="CAG9766189.1"/>
    </source>
</evidence>
<dbReference type="EMBL" id="OU892279">
    <property type="protein sequence ID" value="CAG9766189.1"/>
    <property type="molecule type" value="Genomic_DNA"/>
</dbReference>
<feature type="domain" description="DML1/Misato tubulin" evidence="5">
    <location>
        <begin position="134"/>
        <end position="331"/>
    </location>
</feature>
<protein>
    <recommendedName>
        <fullName evidence="8">Protein misato</fullName>
    </recommendedName>
</protein>
<dbReference type="Pfam" id="PF14881">
    <property type="entry name" value="Tubulin_3"/>
    <property type="match status" value="1"/>
</dbReference>
<keyword evidence="3" id="KW-0496">Mitochondrion</keyword>
<dbReference type="PANTHER" id="PTHR13391">
    <property type="entry name" value="MITOCHONDRIAL DISTRIBUTION REGULATOR MISATO"/>
    <property type="match status" value="1"/>
</dbReference>
<sequence>MSSREILTLQFGHYANFVGTHWWNIQETGFEYNTTQPSEIDHSVLFREGRTPKGQVTFTPRLLLVDLKCSLKSLPKQGDLYESAPDSSQLFVEWDGNKVELQKNQKEPKNEFQIDLENPEALPSVSSKKYNLDENVEVWSDYLYSKYHPRTVNIVNEYEHCNEETPFDSYSSGTALWKNEMFEDEFADKIRSYIEECDHFQGFHILTDCTNGFAGLSSACLEHVRDEYDRKSVLVLPTIPAHFPDNDFKNDREQVFSIMNDSTRVINLLMSFNSYRQFGSMFAPLCAATDGWRQPGVPREFYHTQFNHKLPYHSSAILASALDTLTLKYRLKSTTCSLTDLCADLTGNDRKAISASLCMPFSLNSDAELIDCLDQWEGPLYRSITPRCKIGTERVMQHLMLRGIPETRLKKAQNKAGKQKEMAAYKCNSVKEMMEFYLSCTTFATASNVGVLEKAMPVSNPFPEIFDQWIGVNGNVCANPRGESQRVESIPILAGFHSGSEIGEMLESLHTEAKKLKIARFHKFTIEQDEYGESLNDILTLRENYEDSYLV</sequence>
<reference evidence="6" key="1">
    <citation type="submission" date="2022-01" db="EMBL/GenBank/DDBJ databases">
        <authorList>
            <person name="King R."/>
        </authorList>
    </citation>
    <scope>NUCLEOTIDE SEQUENCE</scope>
</reference>
<evidence type="ECO:0000256" key="2">
    <source>
        <dbReference type="ARBA" id="ARBA00008507"/>
    </source>
</evidence>
<dbReference type="InterPro" id="IPR049942">
    <property type="entry name" value="DML1/Misato"/>
</dbReference>
<organism evidence="6 7">
    <name type="scientific">Ceutorhynchus assimilis</name>
    <name type="common">cabbage seed weevil</name>
    <dbReference type="NCBI Taxonomy" id="467358"/>
    <lineage>
        <taxon>Eukaryota</taxon>
        <taxon>Metazoa</taxon>
        <taxon>Ecdysozoa</taxon>
        <taxon>Arthropoda</taxon>
        <taxon>Hexapoda</taxon>
        <taxon>Insecta</taxon>
        <taxon>Pterygota</taxon>
        <taxon>Neoptera</taxon>
        <taxon>Endopterygota</taxon>
        <taxon>Coleoptera</taxon>
        <taxon>Polyphaga</taxon>
        <taxon>Cucujiformia</taxon>
        <taxon>Curculionidae</taxon>
        <taxon>Ceutorhynchinae</taxon>
        <taxon>Ceutorhynchus</taxon>
    </lineage>
</organism>
<dbReference type="Proteomes" id="UP001152799">
    <property type="component" value="Chromosome 3"/>
</dbReference>
<feature type="domain" description="Misato Segment II tubulin-like" evidence="4">
    <location>
        <begin position="4"/>
        <end position="117"/>
    </location>
</feature>
<evidence type="ECO:0000259" key="5">
    <source>
        <dbReference type="Pfam" id="PF14881"/>
    </source>
</evidence>
<keyword evidence="7" id="KW-1185">Reference proteome</keyword>
<dbReference type="SUPFAM" id="SSF52490">
    <property type="entry name" value="Tubulin nucleotide-binding domain-like"/>
    <property type="match status" value="1"/>
</dbReference>
<accession>A0A9N9QN91</accession>
<dbReference type="Pfam" id="PF10644">
    <property type="entry name" value="Misat_Tub_SegII"/>
    <property type="match status" value="1"/>
</dbReference>
<dbReference type="PANTHER" id="PTHR13391:SF0">
    <property type="entry name" value="PROTEIN MISATO HOMOLOG 1"/>
    <property type="match status" value="1"/>
</dbReference>
<proteinExistence type="inferred from homology"/>
<gene>
    <name evidence="6" type="ORF">CEUTPL_LOCUS6777</name>
</gene>
<dbReference type="AlphaFoldDB" id="A0A9N9QN91"/>
<comment type="subcellular location">
    <subcellularLocation>
        <location evidence="1">Mitochondrion</location>
    </subcellularLocation>
</comment>
<evidence type="ECO:0000313" key="7">
    <source>
        <dbReference type="Proteomes" id="UP001152799"/>
    </source>
</evidence>
<evidence type="ECO:0008006" key="8">
    <source>
        <dbReference type="Google" id="ProtNLM"/>
    </source>
</evidence>
<name>A0A9N9QN91_9CUCU</name>
<dbReference type="OrthoDB" id="271881at2759"/>
<dbReference type="GO" id="GO:0007005">
    <property type="term" value="P:mitochondrion organization"/>
    <property type="evidence" value="ECO:0007669"/>
    <property type="project" value="InterPro"/>
</dbReference>
<dbReference type="InterPro" id="IPR029209">
    <property type="entry name" value="DML1/Misato_tubulin"/>
</dbReference>
<evidence type="ECO:0000256" key="1">
    <source>
        <dbReference type="ARBA" id="ARBA00004173"/>
    </source>
</evidence>
<dbReference type="GO" id="GO:0005739">
    <property type="term" value="C:mitochondrion"/>
    <property type="evidence" value="ECO:0007669"/>
    <property type="project" value="UniProtKB-SubCell"/>
</dbReference>
<evidence type="ECO:0000259" key="4">
    <source>
        <dbReference type="Pfam" id="PF10644"/>
    </source>
</evidence>
<evidence type="ECO:0000256" key="3">
    <source>
        <dbReference type="ARBA" id="ARBA00023128"/>
    </source>
</evidence>
<comment type="similarity">
    <text evidence="2">Belongs to the misato family.</text>
</comment>
<dbReference type="Gene3D" id="3.40.50.1440">
    <property type="entry name" value="Tubulin/FtsZ, GTPase domain"/>
    <property type="match status" value="1"/>
</dbReference>
<dbReference type="InterPro" id="IPR019605">
    <property type="entry name" value="Misato_II_tubulin-like"/>
</dbReference>
<dbReference type="InterPro" id="IPR036525">
    <property type="entry name" value="Tubulin/FtsZ_GTPase_sf"/>
</dbReference>